<reference evidence="2" key="1">
    <citation type="journal article" date="2011" name="Plant Physiol.">
        <title>Comprehensive sequence analysis of 24,783 barley full-length cDNAs derived from 12 clone libraries.</title>
        <authorList>
            <person name="Matsumoto T."/>
            <person name="Tanaka T."/>
            <person name="Sakai H."/>
            <person name="Amano N."/>
            <person name="Kanamori H."/>
            <person name="Kurita K."/>
            <person name="Kikuta A."/>
            <person name="Kamiya K."/>
            <person name="Yamamoto M."/>
            <person name="Ikawa H."/>
            <person name="Fujii N."/>
            <person name="Hori K."/>
            <person name="Itoh T."/>
            <person name="Sato K."/>
        </authorList>
    </citation>
    <scope>NUCLEOTIDE SEQUENCE</scope>
    <source>
        <tissue evidence="2">Shoot and root</tissue>
    </source>
</reference>
<dbReference type="AlphaFoldDB" id="F2E2M7"/>
<protein>
    <submittedName>
        <fullName evidence="2">Predicted protein</fullName>
    </submittedName>
</protein>
<sequence length="112" mass="12386">MDSWSKEDYSQHVREACMAVEKLPEVNPLSGRVPGRGLIALPISKALRRWNGGEIHDSGYHGRVSSRRGKYRPKEGTGERGTHPGVLWARPGGSPRQEVTWTAPGPPLAHLR</sequence>
<accession>F2E2M7</accession>
<organism evidence="2">
    <name type="scientific">Hordeum vulgare subsp. vulgare</name>
    <name type="common">Domesticated barley</name>
    <dbReference type="NCBI Taxonomy" id="112509"/>
    <lineage>
        <taxon>Eukaryota</taxon>
        <taxon>Viridiplantae</taxon>
        <taxon>Streptophyta</taxon>
        <taxon>Embryophyta</taxon>
        <taxon>Tracheophyta</taxon>
        <taxon>Spermatophyta</taxon>
        <taxon>Magnoliopsida</taxon>
        <taxon>Liliopsida</taxon>
        <taxon>Poales</taxon>
        <taxon>Poaceae</taxon>
        <taxon>BOP clade</taxon>
        <taxon>Pooideae</taxon>
        <taxon>Triticodae</taxon>
        <taxon>Triticeae</taxon>
        <taxon>Hordeinae</taxon>
        <taxon>Hordeum</taxon>
    </lineage>
</organism>
<proteinExistence type="evidence at transcript level"/>
<dbReference type="EMBL" id="AK370398">
    <property type="protein sequence ID" value="BAK01599.1"/>
    <property type="molecule type" value="mRNA"/>
</dbReference>
<name>F2E2M7_HORVV</name>
<evidence type="ECO:0000313" key="2">
    <source>
        <dbReference type="EMBL" id="BAK01599.1"/>
    </source>
</evidence>
<evidence type="ECO:0000256" key="1">
    <source>
        <dbReference type="SAM" id="MobiDB-lite"/>
    </source>
</evidence>
<feature type="compositionally biased region" description="Basic and acidic residues" evidence="1">
    <location>
        <begin position="72"/>
        <end position="82"/>
    </location>
</feature>
<feature type="region of interest" description="Disordered" evidence="1">
    <location>
        <begin position="55"/>
        <end position="112"/>
    </location>
</feature>